<organism evidence="1 2">
    <name type="scientific">Colocasia esculenta</name>
    <name type="common">Wild taro</name>
    <name type="synonym">Arum esculentum</name>
    <dbReference type="NCBI Taxonomy" id="4460"/>
    <lineage>
        <taxon>Eukaryota</taxon>
        <taxon>Viridiplantae</taxon>
        <taxon>Streptophyta</taxon>
        <taxon>Embryophyta</taxon>
        <taxon>Tracheophyta</taxon>
        <taxon>Spermatophyta</taxon>
        <taxon>Magnoliopsida</taxon>
        <taxon>Liliopsida</taxon>
        <taxon>Araceae</taxon>
        <taxon>Aroideae</taxon>
        <taxon>Colocasieae</taxon>
        <taxon>Colocasia</taxon>
    </lineage>
</organism>
<name>A0A843W306_COLES</name>
<sequence>MFTRLEDLPRARVVWESTAQTNFRKSMWEARDKAAMTTGSQDPTAWMDYPPETYDRAMPNPYVEGTPQPDLDLEAWVDARGGPSVWLWGQPGYFSSVVLKCEFGRSFGLREFICCDAR</sequence>
<protein>
    <submittedName>
        <fullName evidence="1">Uncharacterized protein</fullName>
    </submittedName>
</protein>
<proteinExistence type="predicted"/>
<dbReference type="AlphaFoldDB" id="A0A843W306"/>
<dbReference type="Proteomes" id="UP000652761">
    <property type="component" value="Unassembled WGS sequence"/>
</dbReference>
<keyword evidence="2" id="KW-1185">Reference proteome</keyword>
<reference evidence="1" key="1">
    <citation type="submission" date="2017-07" db="EMBL/GenBank/DDBJ databases">
        <title>Taro Niue Genome Assembly and Annotation.</title>
        <authorList>
            <person name="Atibalentja N."/>
            <person name="Keating K."/>
            <person name="Fields C.J."/>
        </authorList>
    </citation>
    <scope>NUCLEOTIDE SEQUENCE</scope>
    <source>
        <strain evidence="1">Niue_2</strain>
        <tissue evidence="1">Leaf</tissue>
    </source>
</reference>
<gene>
    <name evidence="1" type="ORF">Taro_032832</name>
</gene>
<comment type="caution">
    <text evidence="1">The sequence shown here is derived from an EMBL/GenBank/DDBJ whole genome shotgun (WGS) entry which is preliminary data.</text>
</comment>
<accession>A0A843W306</accession>
<evidence type="ECO:0000313" key="1">
    <source>
        <dbReference type="EMBL" id="MQM00101.1"/>
    </source>
</evidence>
<dbReference type="EMBL" id="NMUH01002459">
    <property type="protein sequence ID" value="MQM00101.1"/>
    <property type="molecule type" value="Genomic_DNA"/>
</dbReference>
<evidence type="ECO:0000313" key="2">
    <source>
        <dbReference type="Proteomes" id="UP000652761"/>
    </source>
</evidence>